<protein>
    <submittedName>
        <fullName evidence="1">Uncharacterized protein</fullName>
    </submittedName>
</protein>
<dbReference type="AlphaFoldDB" id="A0A1Y2BYV5"/>
<evidence type="ECO:0000313" key="2">
    <source>
        <dbReference type="Proteomes" id="UP000193642"/>
    </source>
</evidence>
<comment type="caution">
    <text evidence="1">The sequence shown here is derived from an EMBL/GenBank/DDBJ whole genome shotgun (WGS) entry which is preliminary data.</text>
</comment>
<sequence length="300" mass="33345">MATDDSSSVFSLDGFDDDLFSDASTAPPRHVTVSSYPLPLAKDGLFVSEAADEALKNMDSSSFAAIFNGNKLNPSNIQSLVEREFMLGKYQSATAIARSWLAENRKRDKKFACLEICDIAARSEVRLGNLESALDILEALLKKLGFYARALNQLPHYLKVRARDYRAFIEASEILVLSQPSSPLISALAMREAKWLLEITIQPNLLENPVFQLYKHKDFSRIAAFVESHKAILDEFDTSTTDETQSKNKLMESLESAVPGLSTDILTWIRETLIHKISSRSADSSVLNDEDDDGPSVSQM</sequence>
<keyword evidence="2" id="KW-1185">Reference proteome</keyword>
<dbReference type="Proteomes" id="UP000193642">
    <property type="component" value="Unassembled WGS sequence"/>
</dbReference>
<evidence type="ECO:0000313" key="1">
    <source>
        <dbReference type="EMBL" id="ORY39941.1"/>
    </source>
</evidence>
<proteinExistence type="predicted"/>
<dbReference type="OrthoDB" id="2106343at2759"/>
<name>A0A1Y2BYV5_9FUNG</name>
<reference evidence="1 2" key="1">
    <citation type="submission" date="2016-07" db="EMBL/GenBank/DDBJ databases">
        <title>Pervasive Adenine N6-methylation of Active Genes in Fungi.</title>
        <authorList>
            <consortium name="DOE Joint Genome Institute"/>
            <person name="Mondo S.J."/>
            <person name="Dannebaum R.O."/>
            <person name="Kuo R.C."/>
            <person name="Labutti K."/>
            <person name="Haridas S."/>
            <person name="Kuo A."/>
            <person name="Salamov A."/>
            <person name="Ahrendt S.R."/>
            <person name="Lipzen A."/>
            <person name="Sullivan W."/>
            <person name="Andreopoulos W.B."/>
            <person name="Clum A."/>
            <person name="Lindquist E."/>
            <person name="Daum C."/>
            <person name="Ramamoorthy G.K."/>
            <person name="Gryganskyi A."/>
            <person name="Culley D."/>
            <person name="Magnuson J.K."/>
            <person name="James T.Y."/>
            <person name="O'Malley M.A."/>
            <person name="Stajich J.E."/>
            <person name="Spatafora J.W."/>
            <person name="Visel A."/>
            <person name="Grigoriev I.V."/>
        </authorList>
    </citation>
    <scope>NUCLEOTIDE SEQUENCE [LARGE SCALE GENOMIC DNA]</scope>
    <source>
        <strain evidence="1 2">JEL800</strain>
    </source>
</reference>
<accession>A0A1Y2BYV5</accession>
<dbReference type="EMBL" id="MCGO01000037">
    <property type="protein sequence ID" value="ORY39941.1"/>
    <property type="molecule type" value="Genomic_DNA"/>
</dbReference>
<gene>
    <name evidence="1" type="ORF">BCR33DRAFT_787903</name>
</gene>
<organism evidence="1 2">
    <name type="scientific">Rhizoclosmatium globosum</name>
    <dbReference type="NCBI Taxonomy" id="329046"/>
    <lineage>
        <taxon>Eukaryota</taxon>
        <taxon>Fungi</taxon>
        <taxon>Fungi incertae sedis</taxon>
        <taxon>Chytridiomycota</taxon>
        <taxon>Chytridiomycota incertae sedis</taxon>
        <taxon>Chytridiomycetes</taxon>
        <taxon>Chytridiales</taxon>
        <taxon>Chytriomycetaceae</taxon>
        <taxon>Rhizoclosmatium</taxon>
    </lineage>
</organism>